<reference evidence="13" key="1">
    <citation type="submission" date="2022-10" db="EMBL/GenBank/DDBJ databases">
        <title>YIM 151497 complete genome.</title>
        <authorList>
            <person name="Chen X."/>
        </authorList>
    </citation>
    <scope>NUCLEOTIDE SEQUENCE</scope>
    <source>
        <strain evidence="13">YIM 151497</strain>
    </source>
</reference>
<organism evidence="13 14">
    <name type="scientific">Pelagibacterium flavum</name>
    <dbReference type="NCBI Taxonomy" id="2984530"/>
    <lineage>
        <taxon>Bacteria</taxon>
        <taxon>Pseudomonadati</taxon>
        <taxon>Pseudomonadota</taxon>
        <taxon>Alphaproteobacteria</taxon>
        <taxon>Hyphomicrobiales</taxon>
        <taxon>Devosiaceae</taxon>
        <taxon>Pelagibacterium</taxon>
    </lineage>
</organism>
<evidence type="ECO:0000256" key="6">
    <source>
        <dbReference type="ARBA" id="ARBA00022475"/>
    </source>
</evidence>
<feature type="transmembrane region" description="Helical" evidence="12">
    <location>
        <begin position="12"/>
        <end position="33"/>
    </location>
</feature>
<evidence type="ECO:0000313" key="14">
    <source>
        <dbReference type="Proteomes" id="UP001163882"/>
    </source>
</evidence>
<protein>
    <recommendedName>
        <fullName evidence="4 12">Heme exporter protein D</fullName>
    </recommendedName>
</protein>
<gene>
    <name evidence="13" type="primary">ccmD</name>
    <name evidence="13" type="ORF">OF122_00755</name>
</gene>
<dbReference type="RefSeq" id="WP_264225987.1">
    <property type="nucleotide sequence ID" value="NZ_CP107716.1"/>
</dbReference>
<evidence type="ECO:0000256" key="10">
    <source>
        <dbReference type="ARBA" id="ARBA00022989"/>
    </source>
</evidence>
<name>A0ABY6IP45_9HYPH</name>
<comment type="subcellular location">
    <subcellularLocation>
        <location evidence="2 12">Cell inner membrane</location>
        <topology evidence="2 12">Single-pass membrane protein</topology>
    </subcellularLocation>
</comment>
<keyword evidence="5 12" id="KW-0813">Transport</keyword>
<keyword evidence="7 12" id="KW-0997">Cell inner membrane</keyword>
<dbReference type="EMBL" id="CP107716">
    <property type="protein sequence ID" value="UYQ72353.1"/>
    <property type="molecule type" value="Genomic_DNA"/>
</dbReference>
<keyword evidence="8 12" id="KW-0812">Transmembrane</keyword>
<keyword evidence="11 12" id="KW-0472">Membrane</keyword>
<keyword evidence="9 12" id="KW-0201">Cytochrome c-type biogenesis</keyword>
<evidence type="ECO:0000256" key="7">
    <source>
        <dbReference type="ARBA" id="ARBA00022519"/>
    </source>
</evidence>
<comment type="similarity">
    <text evidence="3 12">Belongs to the CcmD/CycX/HelD family.</text>
</comment>
<accession>A0ABY6IP45</accession>
<evidence type="ECO:0000256" key="2">
    <source>
        <dbReference type="ARBA" id="ARBA00004377"/>
    </source>
</evidence>
<evidence type="ECO:0000256" key="1">
    <source>
        <dbReference type="ARBA" id="ARBA00002442"/>
    </source>
</evidence>
<evidence type="ECO:0000256" key="5">
    <source>
        <dbReference type="ARBA" id="ARBA00022448"/>
    </source>
</evidence>
<keyword evidence="14" id="KW-1185">Reference proteome</keyword>
<keyword evidence="6 12" id="KW-1003">Cell membrane</keyword>
<dbReference type="Proteomes" id="UP001163882">
    <property type="component" value="Chromosome"/>
</dbReference>
<proteinExistence type="inferred from homology"/>
<evidence type="ECO:0000256" key="11">
    <source>
        <dbReference type="ARBA" id="ARBA00023136"/>
    </source>
</evidence>
<sequence>MIDLGQHWEFITAAYAGTIIVVGGLIGWTVYSARSAKARAAMLEAARQARRPQ</sequence>
<evidence type="ECO:0000256" key="8">
    <source>
        <dbReference type="ARBA" id="ARBA00022692"/>
    </source>
</evidence>
<dbReference type="InterPro" id="IPR007078">
    <property type="entry name" value="Haem_export_protD_CcmD"/>
</dbReference>
<evidence type="ECO:0000256" key="12">
    <source>
        <dbReference type="RuleBase" id="RU363101"/>
    </source>
</evidence>
<dbReference type="NCBIfam" id="TIGR03141">
    <property type="entry name" value="cytochro_ccmD"/>
    <property type="match status" value="1"/>
</dbReference>
<keyword evidence="10 12" id="KW-1133">Transmembrane helix</keyword>
<evidence type="ECO:0000256" key="3">
    <source>
        <dbReference type="ARBA" id="ARBA00008741"/>
    </source>
</evidence>
<comment type="function">
    <text evidence="1 12">Required for the export of heme to the periplasm for the biogenesis of c-type cytochromes.</text>
</comment>
<dbReference type="Pfam" id="PF04995">
    <property type="entry name" value="CcmD"/>
    <property type="match status" value="1"/>
</dbReference>
<evidence type="ECO:0000256" key="4">
    <source>
        <dbReference type="ARBA" id="ARBA00016461"/>
    </source>
</evidence>
<evidence type="ECO:0000313" key="13">
    <source>
        <dbReference type="EMBL" id="UYQ72353.1"/>
    </source>
</evidence>
<evidence type="ECO:0000256" key="9">
    <source>
        <dbReference type="ARBA" id="ARBA00022748"/>
    </source>
</evidence>